<dbReference type="CDD" id="cd00616">
    <property type="entry name" value="AHBA_syn"/>
    <property type="match status" value="1"/>
</dbReference>
<dbReference type="KEGG" id="act:ACLA_043690"/>
<dbReference type="Gene3D" id="3.90.1150.10">
    <property type="entry name" value="Aspartate Aminotransferase, domain 1"/>
    <property type="match status" value="1"/>
</dbReference>
<gene>
    <name evidence="1" type="ORF">ACLA_043690</name>
</gene>
<dbReference type="InterPro" id="IPR015422">
    <property type="entry name" value="PyrdxlP-dep_Trfase_small"/>
</dbReference>
<dbReference type="OrthoDB" id="416253at2759"/>
<dbReference type="InterPro" id="IPR015424">
    <property type="entry name" value="PyrdxlP-dep_Trfase"/>
</dbReference>
<dbReference type="HOGENOM" id="CLU_033332_0_2_1"/>
<keyword evidence="2" id="KW-1185">Reference proteome</keyword>
<proteinExistence type="predicted"/>
<evidence type="ECO:0000313" key="2">
    <source>
        <dbReference type="Proteomes" id="UP000006701"/>
    </source>
</evidence>
<dbReference type="NCBIfam" id="NF008687">
    <property type="entry name" value="PRK11706.1"/>
    <property type="match status" value="1"/>
</dbReference>
<protein>
    <submittedName>
        <fullName evidence="1">DegT/DnrJ/EryC1/StrS aminotransferase family protein</fullName>
    </submittedName>
</protein>
<dbReference type="VEuPathDB" id="FungiDB:ACLA_043690"/>
<dbReference type="eggNOG" id="ENOG502S4C7">
    <property type="taxonomic scope" value="Eukaryota"/>
</dbReference>
<dbReference type="PANTHER" id="PTHR30244:SF34">
    <property type="entry name" value="DTDP-4-AMINO-4,6-DIDEOXYGALACTOSE TRANSAMINASE"/>
    <property type="match status" value="1"/>
</dbReference>
<dbReference type="RefSeq" id="XP_001275075.1">
    <property type="nucleotide sequence ID" value="XM_001275074.1"/>
</dbReference>
<dbReference type="GeneID" id="4707377"/>
<dbReference type="PANTHER" id="PTHR30244">
    <property type="entry name" value="TRANSAMINASE"/>
    <property type="match status" value="1"/>
</dbReference>
<reference evidence="1 2" key="1">
    <citation type="journal article" date="2008" name="PLoS Genet.">
        <title>Genomic islands in the pathogenic filamentous fungus Aspergillus fumigatus.</title>
        <authorList>
            <person name="Fedorova N.D."/>
            <person name="Khaldi N."/>
            <person name="Joardar V.S."/>
            <person name="Maiti R."/>
            <person name="Amedeo P."/>
            <person name="Anderson M.J."/>
            <person name="Crabtree J."/>
            <person name="Silva J.C."/>
            <person name="Badger J.H."/>
            <person name="Albarraq A."/>
            <person name="Angiuoli S."/>
            <person name="Bussey H."/>
            <person name="Bowyer P."/>
            <person name="Cotty P.J."/>
            <person name="Dyer P.S."/>
            <person name="Egan A."/>
            <person name="Galens K."/>
            <person name="Fraser-Liggett C.M."/>
            <person name="Haas B.J."/>
            <person name="Inman J.M."/>
            <person name="Kent R."/>
            <person name="Lemieux S."/>
            <person name="Malavazi I."/>
            <person name="Orvis J."/>
            <person name="Roemer T."/>
            <person name="Ronning C.M."/>
            <person name="Sundaram J.P."/>
            <person name="Sutton G."/>
            <person name="Turner G."/>
            <person name="Venter J.C."/>
            <person name="White O.R."/>
            <person name="Whitty B.R."/>
            <person name="Youngman P."/>
            <person name="Wolfe K.H."/>
            <person name="Goldman G.H."/>
            <person name="Wortman J.R."/>
            <person name="Jiang B."/>
            <person name="Denning D.W."/>
            <person name="Nierman W.C."/>
        </authorList>
    </citation>
    <scope>NUCLEOTIDE SEQUENCE [LARGE SCALE GENOMIC DNA]</scope>
    <source>
        <strain evidence="2">ATCC 1007 / CBS 513.65 / DSM 816 / NCTC 3887 / NRRL 1</strain>
    </source>
</reference>
<keyword evidence="1" id="KW-0808">Transferase</keyword>
<dbReference type="Proteomes" id="UP000006701">
    <property type="component" value="Unassembled WGS sequence"/>
</dbReference>
<name>A1C8L2_ASPCL</name>
<dbReference type="Gene3D" id="3.40.640.10">
    <property type="entry name" value="Type I PLP-dependent aspartate aminotransferase-like (Major domain)"/>
    <property type="match status" value="1"/>
</dbReference>
<dbReference type="Pfam" id="PF01041">
    <property type="entry name" value="DegT_DnrJ_EryC1"/>
    <property type="match status" value="1"/>
</dbReference>
<dbReference type="InterPro" id="IPR015421">
    <property type="entry name" value="PyrdxlP-dep_Trfase_major"/>
</dbReference>
<sequence length="404" mass="44019">MSVSGPPKHHTTIPFNIPAVTGLELPHIITALQSTTLTTNGPYTRRCESWLETHLSCPRALLTPSGTAALHLAALILDLRPADEVILPTYTHPATANAFLLRGATPVFIDIVPETMTLDTNRLREALTPRTRAVVAMHYAGMSCDMDAIAEAVRDYSHRHSHSHDRGVHIVEDAAEGLFAMYKGREAGTMGALGCLSFDGGGNVTAGGQGGAVLVNDAALRERAEMLRDQGVVYGGGGGGGERSTDELVYAWQAVGGNFVLGELQAAFLWGQLEGAEAMQIQRHRVWNLYWKELEALEGQGVLQLPRLPARCEHNASLFFVKVRDAAERRELMEALKEIGITVLPHYSPLHEGAPGRRFRYVASGEGLASRESERLLCLPIYYALTVEDARVVADSIRDFYSGR</sequence>
<dbReference type="PIRSF" id="PIRSF000390">
    <property type="entry name" value="PLP_StrS"/>
    <property type="match status" value="1"/>
</dbReference>
<dbReference type="InterPro" id="IPR000653">
    <property type="entry name" value="DegT/StrS_aminotransferase"/>
</dbReference>
<evidence type="ECO:0000313" key="1">
    <source>
        <dbReference type="EMBL" id="EAW13649.1"/>
    </source>
</evidence>
<dbReference type="GO" id="GO:0000271">
    <property type="term" value="P:polysaccharide biosynthetic process"/>
    <property type="evidence" value="ECO:0007669"/>
    <property type="project" value="TreeGrafter"/>
</dbReference>
<dbReference type="GO" id="GO:0030170">
    <property type="term" value="F:pyridoxal phosphate binding"/>
    <property type="evidence" value="ECO:0007669"/>
    <property type="project" value="TreeGrafter"/>
</dbReference>
<dbReference type="EMBL" id="DS027046">
    <property type="protein sequence ID" value="EAW13649.1"/>
    <property type="molecule type" value="Genomic_DNA"/>
</dbReference>
<accession>A1C8L2</accession>
<dbReference type="AlphaFoldDB" id="A1C8L2"/>
<dbReference type="OMA" id="RRGVMNI"/>
<dbReference type="SUPFAM" id="SSF53383">
    <property type="entry name" value="PLP-dependent transferases"/>
    <property type="match status" value="1"/>
</dbReference>
<keyword evidence="1" id="KW-0032">Aminotransferase</keyword>
<dbReference type="GO" id="GO:0019180">
    <property type="term" value="F:dTDP-4-amino-4,6-dideoxygalactose transaminase activity"/>
    <property type="evidence" value="ECO:0007669"/>
    <property type="project" value="TreeGrafter"/>
</dbReference>
<organism evidence="1 2">
    <name type="scientific">Aspergillus clavatus (strain ATCC 1007 / CBS 513.65 / DSM 816 / NCTC 3887 / NRRL 1 / QM 1276 / 107)</name>
    <dbReference type="NCBI Taxonomy" id="344612"/>
    <lineage>
        <taxon>Eukaryota</taxon>
        <taxon>Fungi</taxon>
        <taxon>Dikarya</taxon>
        <taxon>Ascomycota</taxon>
        <taxon>Pezizomycotina</taxon>
        <taxon>Eurotiomycetes</taxon>
        <taxon>Eurotiomycetidae</taxon>
        <taxon>Eurotiales</taxon>
        <taxon>Aspergillaceae</taxon>
        <taxon>Aspergillus</taxon>
        <taxon>Aspergillus subgen. Fumigati</taxon>
    </lineage>
</organism>